<dbReference type="Proteomes" id="UP000525686">
    <property type="component" value="Unassembled WGS sequence"/>
</dbReference>
<organism evidence="2 3">
    <name type="scientific">Streptomyces alkaliterrae</name>
    <dbReference type="NCBI Taxonomy" id="2213162"/>
    <lineage>
        <taxon>Bacteria</taxon>
        <taxon>Bacillati</taxon>
        <taxon>Actinomycetota</taxon>
        <taxon>Actinomycetes</taxon>
        <taxon>Kitasatosporales</taxon>
        <taxon>Streptomycetaceae</taxon>
        <taxon>Streptomyces</taxon>
    </lineage>
</organism>
<gene>
    <name evidence="2" type="ORF">H3146_04400</name>
</gene>
<reference evidence="3" key="1">
    <citation type="submission" date="2020-05" db="EMBL/GenBank/DDBJ databases">
        <title>Classification of alakaliphilic streptomycetes isolated from an alkaline soil next to Lonar Crater, India and a proposal for the recognition of Streptomyces alkaliterrae sp. nov.</title>
        <authorList>
            <person name="Golinska P."/>
        </authorList>
    </citation>
    <scope>NUCLEOTIDE SEQUENCE [LARGE SCALE GENOMIC DNA]</scope>
    <source>
        <strain evidence="3">OF3</strain>
    </source>
</reference>
<dbReference type="EMBL" id="JABJWZ010000021">
    <property type="protein sequence ID" value="MBB1252613.1"/>
    <property type="molecule type" value="Genomic_DNA"/>
</dbReference>
<evidence type="ECO:0000313" key="2">
    <source>
        <dbReference type="EMBL" id="MBB1252613.1"/>
    </source>
</evidence>
<dbReference type="RefSeq" id="WP_181353534.1">
    <property type="nucleotide sequence ID" value="NZ_JABJWZ010000021.1"/>
</dbReference>
<comment type="caution">
    <text evidence="2">The sequence shown here is derived from an EMBL/GenBank/DDBJ whole genome shotgun (WGS) entry which is preliminary data.</text>
</comment>
<evidence type="ECO:0000313" key="3">
    <source>
        <dbReference type="Proteomes" id="UP000525686"/>
    </source>
</evidence>
<proteinExistence type="predicted"/>
<dbReference type="AlphaFoldDB" id="A0A7W3ZLC2"/>
<name>A0A7W3ZLC2_9ACTN</name>
<feature type="region of interest" description="Disordered" evidence="1">
    <location>
        <begin position="1"/>
        <end position="54"/>
    </location>
</feature>
<evidence type="ECO:0000256" key="1">
    <source>
        <dbReference type="SAM" id="MobiDB-lite"/>
    </source>
</evidence>
<accession>A0A7W3ZLC2</accession>
<sequence>MGVTLAEDGNVAPGTPRLTEVSGAADRTSRAPAAPDVGGPPQSEAGRTPYPRPT</sequence>
<protein>
    <submittedName>
        <fullName evidence="2">Uncharacterized protein</fullName>
    </submittedName>
</protein>